<dbReference type="InterPro" id="IPR000448">
    <property type="entry name" value="Rhabdo_ncapsid"/>
</dbReference>
<evidence type="ECO:0000256" key="11">
    <source>
        <dbReference type="ARBA" id="ARBA00033344"/>
    </source>
</evidence>
<keyword evidence="4" id="KW-1139">Helical capsid protein</keyword>
<feature type="region of interest" description="Disordered" evidence="12">
    <location>
        <begin position="353"/>
        <end position="377"/>
    </location>
</feature>
<evidence type="ECO:0000256" key="7">
    <source>
        <dbReference type="ARBA" id="ARBA00022884"/>
    </source>
</evidence>
<dbReference type="InterPro" id="IPR023331">
    <property type="entry name" value="Rhabdovirus_ncapsid_C"/>
</dbReference>
<dbReference type="InterPro" id="IPR035961">
    <property type="entry name" value="Rhabdovirus_nucleoprotein-like"/>
</dbReference>
<dbReference type="RefSeq" id="YP_009177008.1">
    <property type="nucleotide sequence ID" value="NC_028236.1"/>
</dbReference>
<evidence type="ECO:0000256" key="6">
    <source>
        <dbReference type="ARBA" id="ARBA00022844"/>
    </source>
</evidence>
<evidence type="ECO:0000259" key="13">
    <source>
        <dbReference type="Pfam" id="PF00945"/>
    </source>
</evidence>
<evidence type="ECO:0000256" key="8">
    <source>
        <dbReference type="ARBA" id="ARBA00023086"/>
    </source>
</evidence>
<dbReference type="GO" id="GO:0019029">
    <property type="term" value="C:helical viral capsid"/>
    <property type="evidence" value="ECO:0007669"/>
    <property type="project" value="UniProtKB-KW"/>
</dbReference>
<name>A0A0C4MKA2_9RHAB</name>
<keyword evidence="9" id="KW-1035">Host cytoplasm</keyword>
<dbReference type="OrthoDB" id="22890at10239"/>
<evidence type="ECO:0000256" key="3">
    <source>
        <dbReference type="ARBA" id="ARBA00014389"/>
    </source>
</evidence>
<evidence type="ECO:0000256" key="2">
    <source>
        <dbReference type="ARBA" id="ARBA00004328"/>
    </source>
</evidence>
<dbReference type="EMBL" id="KJ179955">
    <property type="protein sequence ID" value="AIL31432.1"/>
    <property type="molecule type" value="Viral_cRNA"/>
</dbReference>
<sequence>MSFSKPEAVYRTCNHKQVKPVLPQETTPIQYASAWFRANRARKPTLVVGLKNVPLVQTLQHAAQAMIEGRLTGDIAAATLYKIFKSQKQRLSLDWVSFGVVIGNADTEVCPWDLVNVDERDTQLPNEQINDQIREEDAPWIAFYICFLYRYSKATHTDYRDMLYNTAKDHAKHLSQRAMDIQPGSLAQMKNVGLDANYNCAIACIDMFHHKFKNLPLSAVRYGTLPSRFKDCSALTTLNHITKLTGLAIEQFMLWVFSSKMADELDQMSKPDEELDQGDSYVAYMRELGVSDRSPYSAQANPSFSLFCHVVGALLGSKRSKNARMGAEVDTVNSVLNGKIVAYVLGTRPSFTKEYSTDKEEDPTGTAEEDVTPGEIPNGANPDEWFAYLSIKGFVLPDEVVHWVKTRVQLLTDVRDGTVGKFLKTQG</sequence>
<dbReference type="GeneID" id="26122682"/>
<protein>
    <recommendedName>
        <fullName evidence="3">Nucleoprotein</fullName>
    </recommendedName>
    <alternativeName>
        <fullName evidence="11">Nucleocapsid protein</fullName>
    </alternativeName>
</protein>
<evidence type="ECO:0000256" key="9">
    <source>
        <dbReference type="ARBA" id="ARBA00023200"/>
    </source>
</evidence>
<dbReference type="Pfam" id="PF00945">
    <property type="entry name" value="Rhabdo_ncap"/>
    <property type="match status" value="1"/>
</dbReference>
<evidence type="ECO:0000256" key="12">
    <source>
        <dbReference type="SAM" id="MobiDB-lite"/>
    </source>
</evidence>
<keyword evidence="8" id="KW-0543">Viral nucleoprotein</keyword>
<dbReference type="GO" id="GO:1990904">
    <property type="term" value="C:ribonucleoprotein complex"/>
    <property type="evidence" value="ECO:0007669"/>
    <property type="project" value="UniProtKB-KW"/>
</dbReference>
<feature type="domain" description="Rhabdovirus nucleocapsid" evidence="13">
    <location>
        <begin position="15"/>
        <end position="409"/>
    </location>
</feature>
<dbReference type="KEGG" id="vg:26122682"/>
<comment type="subcellular location">
    <subcellularLocation>
        <location evidence="1">Host cytoplasm</location>
    </subcellularLocation>
    <subcellularLocation>
        <location evidence="2">Virion</location>
    </subcellularLocation>
</comment>
<dbReference type="Gene3D" id="1.10.3610.10">
    <property type="entry name" value="Nucleoprotein"/>
    <property type="match status" value="1"/>
</dbReference>
<keyword evidence="6" id="KW-0946">Virion</keyword>
<keyword evidence="5" id="KW-0167">Capsid protein</keyword>
<keyword evidence="15" id="KW-1185">Reference proteome</keyword>
<organism evidence="14 15">
    <name type="scientific">Kumasi rhabdovirus</name>
    <dbReference type="NCBI Taxonomy" id="1537975"/>
    <lineage>
        <taxon>Viruses</taxon>
        <taxon>Riboviria</taxon>
        <taxon>Orthornavirae</taxon>
        <taxon>Negarnaviricota</taxon>
        <taxon>Haploviricotina</taxon>
        <taxon>Monjiviricetes</taxon>
        <taxon>Mononegavirales</taxon>
        <taxon>Rhabdoviridae</taxon>
        <taxon>Alpharhabdovirinae</taxon>
        <taxon>Ledantevirus</taxon>
        <taxon>Ledantevirus kumasi</taxon>
    </lineage>
</organism>
<evidence type="ECO:0000256" key="4">
    <source>
        <dbReference type="ARBA" id="ARBA00022497"/>
    </source>
</evidence>
<accession>A0A0C4MKA2</accession>
<dbReference type="InterPro" id="IPR023330">
    <property type="entry name" value="Rhabdovirus_ncapsid_N"/>
</dbReference>
<feature type="compositionally biased region" description="Acidic residues" evidence="12">
    <location>
        <begin position="359"/>
        <end position="372"/>
    </location>
</feature>
<keyword evidence="10" id="KW-0687">Ribonucleoprotein</keyword>
<reference evidence="14 15" key="1">
    <citation type="journal article" date="2015" name="J. Virol.">
        <title>A Novel Rhabdovirus Isolated from the Straw-Colored Fruit Bat Eidolon helvum, with Signs of Antibodies in Swine and Humans.</title>
        <authorList>
            <person name="Binger T."/>
            <person name="Annan A."/>
            <person name="Drexler J.F."/>
            <person name="Muller M.A."/>
            <person name="Kallies R."/>
            <person name="Adankwah E."/>
            <person name="Wollny R."/>
            <person name="Kopp A."/>
            <person name="Heidemann H."/>
            <person name="Dei D."/>
            <person name="Agya-Yao F.C."/>
            <person name="Junglen S."/>
            <person name="Feldt T."/>
            <person name="Kurth A."/>
            <person name="Oppong S."/>
            <person name="Adu-Sarkodie Y."/>
            <person name="Drosten C."/>
        </authorList>
    </citation>
    <scope>NUCLEOTIDE SEQUENCE [LARGE SCALE GENOMIC DNA]</scope>
</reference>
<dbReference type="GO" id="GO:0030430">
    <property type="term" value="C:host cell cytoplasm"/>
    <property type="evidence" value="ECO:0007669"/>
    <property type="project" value="UniProtKB-SubCell"/>
</dbReference>
<evidence type="ECO:0000313" key="15">
    <source>
        <dbReference type="Proteomes" id="UP000145486"/>
    </source>
</evidence>
<dbReference type="GO" id="GO:0003723">
    <property type="term" value="F:RNA binding"/>
    <property type="evidence" value="ECO:0007669"/>
    <property type="project" value="UniProtKB-KW"/>
</dbReference>
<dbReference type="Proteomes" id="UP000145486">
    <property type="component" value="Segment"/>
</dbReference>
<evidence type="ECO:0000256" key="1">
    <source>
        <dbReference type="ARBA" id="ARBA00004192"/>
    </source>
</evidence>
<keyword evidence="7" id="KW-0694">RNA-binding</keyword>
<dbReference type="SUPFAM" id="SSF140809">
    <property type="entry name" value="Rhabdovirus nucleoprotein-like"/>
    <property type="match status" value="1"/>
</dbReference>
<evidence type="ECO:0000256" key="5">
    <source>
        <dbReference type="ARBA" id="ARBA00022561"/>
    </source>
</evidence>
<evidence type="ECO:0000256" key="10">
    <source>
        <dbReference type="ARBA" id="ARBA00023274"/>
    </source>
</evidence>
<evidence type="ECO:0000313" key="14">
    <source>
        <dbReference type="EMBL" id="AIL31432.1"/>
    </source>
</evidence>
<dbReference type="Gene3D" id="1.10.3570.10">
    <property type="entry name" value="Rhabdovirus nucleocapsid protein like domain"/>
    <property type="match status" value="1"/>
</dbReference>
<proteinExistence type="predicted"/>
<dbReference type="GO" id="GO:0019013">
    <property type="term" value="C:viral nucleocapsid"/>
    <property type="evidence" value="ECO:0007669"/>
    <property type="project" value="UniProtKB-KW"/>
</dbReference>